<dbReference type="Proteomes" id="UP001341840">
    <property type="component" value="Unassembled WGS sequence"/>
</dbReference>
<gene>
    <name evidence="2" type="ORF">PIB30_097693</name>
</gene>
<evidence type="ECO:0000256" key="1">
    <source>
        <dbReference type="SAM" id="MobiDB-lite"/>
    </source>
</evidence>
<protein>
    <submittedName>
        <fullName evidence="2">Uncharacterized protein</fullName>
    </submittedName>
</protein>
<evidence type="ECO:0000313" key="3">
    <source>
        <dbReference type="Proteomes" id="UP001341840"/>
    </source>
</evidence>
<comment type="caution">
    <text evidence="2">The sequence shown here is derived from an EMBL/GenBank/DDBJ whole genome shotgun (WGS) entry which is preliminary data.</text>
</comment>
<name>A0ABU6UWL1_9FABA</name>
<organism evidence="2 3">
    <name type="scientific">Stylosanthes scabra</name>
    <dbReference type="NCBI Taxonomy" id="79078"/>
    <lineage>
        <taxon>Eukaryota</taxon>
        <taxon>Viridiplantae</taxon>
        <taxon>Streptophyta</taxon>
        <taxon>Embryophyta</taxon>
        <taxon>Tracheophyta</taxon>
        <taxon>Spermatophyta</taxon>
        <taxon>Magnoliopsida</taxon>
        <taxon>eudicotyledons</taxon>
        <taxon>Gunneridae</taxon>
        <taxon>Pentapetalae</taxon>
        <taxon>rosids</taxon>
        <taxon>fabids</taxon>
        <taxon>Fabales</taxon>
        <taxon>Fabaceae</taxon>
        <taxon>Papilionoideae</taxon>
        <taxon>50 kb inversion clade</taxon>
        <taxon>dalbergioids sensu lato</taxon>
        <taxon>Dalbergieae</taxon>
        <taxon>Pterocarpus clade</taxon>
        <taxon>Stylosanthes</taxon>
    </lineage>
</organism>
<sequence>MKFMKNVFKRGASSKSRDSSKADEIHGNVLINNGDSKETHYQEDIQETESSSLKLYTLSEMNEEKQENNNKTIVIGGRCNLCLYEEDSWQVLVAKPVKKEENKADKTGAEVAKNGVRNEEITKKSLEANSDAYAYAPMVTCVRIAKTWASRLSWNRNLCVRT</sequence>
<keyword evidence="3" id="KW-1185">Reference proteome</keyword>
<accession>A0ABU6UWL1</accession>
<evidence type="ECO:0000313" key="2">
    <source>
        <dbReference type="EMBL" id="MED6165239.1"/>
    </source>
</evidence>
<dbReference type="EMBL" id="JASCZI010123253">
    <property type="protein sequence ID" value="MED6165239.1"/>
    <property type="molecule type" value="Genomic_DNA"/>
</dbReference>
<reference evidence="2 3" key="1">
    <citation type="journal article" date="2023" name="Plants (Basel)">
        <title>Bridging the Gap: Combining Genomics and Transcriptomics Approaches to Understand Stylosanthes scabra, an Orphan Legume from the Brazilian Caatinga.</title>
        <authorList>
            <person name="Ferreira-Neto J.R.C."/>
            <person name="da Silva M.D."/>
            <person name="Binneck E."/>
            <person name="de Melo N.F."/>
            <person name="da Silva R.H."/>
            <person name="de Melo A.L.T.M."/>
            <person name="Pandolfi V."/>
            <person name="Bustamante F.O."/>
            <person name="Brasileiro-Vidal A.C."/>
            <person name="Benko-Iseppon A.M."/>
        </authorList>
    </citation>
    <scope>NUCLEOTIDE SEQUENCE [LARGE SCALE GENOMIC DNA]</scope>
    <source>
        <tissue evidence="2">Leaves</tissue>
    </source>
</reference>
<proteinExistence type="predicted"/>
<feature type="region of interest" description="Disordered" evidence="1">
    <location>
        <begin position="1"/>
        <end position="46"/>
    </location>
</feature>
<feature type="compositionally biased region" description="Basic and acidic residues" evidence="1">
    <location>
        <begin position="15"/>
        <end position="26"/>
    </location>
</feature>